<comment type="caution">
    <text evidence="2">The sequence shown here is derived from an EMBL/GenBank/DDBJ whole genome shotgun (WGS) entry which is preliminary data.</text>
</comment>
<proteinExistence type="predicted"/>
<keyword evidence="3" id="KW-1185">Reference proteome</keyword>
<dbReference type="Proteomes" id="UP000187158">
    <property type="component" value="Unassembled WGS sequence"/>
</dbReference>
<name>A0ABX3GQP4_9BACL</name>
<keyword evidence="1" id="KW-0175">Coiled coil</keyword>
<protein>
    <submittedName>
        <fullName evidence="2">Uncharacterized protein</fullName>
    </submittedName>
</protein>
<evidence type="ECO:0000313" key="2">
    <source>
        <dbReference type="EMBL" id="OMD34931.1"/>
    </source>
</evidence>
<feature type="coiled-coil region" evidence="1">
    <location>
        <begin position="3"/>
        <end position="52"/>
    </location>
</feature>
<gene>
    <name evidence="2" type="ORF">BSO21_09955</name>
</gene>
<reference evidence="2 3" key="1">
    <citation type="submission" date="2016-11" db="EMBL/GenBank/DDBJ databases">
        <title>Paenibacillus species isolates.</title>
        <authorList>
            <person name="Beno S.M."/>
        </authorList>
    </citation>
    <scope>NUCLEOTIDE SEQUENCE [LARGE SCALE GENOMIC DNA]</scope>
    <source>
        <strain evidence="2 3">FSL H7-0433</strain>
    </source>
</reference>
<dbReference type="EMBL" id="MPVP01000045">
    <property type="protein sequence ID" value="OMD34931.1"/>
    <property type="molecule type" value="Genomic_DNA"/>
</dbReference>
<accession>A0ABX3GQP4</accession>
<dbReference type="RefSeq" id="WP_076218544.1">
    <property type="nucleotide sequence ID" value="NZ_MPVM01000002.1"/>
</dbReference>
<organism evidence="2 3">
    <name type="scientific">Paenibacillus odorifer</name>
    <dbReference type="NCBI Taxonomy" id="189426"/>
    <lineage>
        <taxon>Bacteria</taxon>
        <taxon>Bacillati</taxon>
        <taxon>Bacillota</taxon>
        <taxon>Bacilli</taxon>
        <taxon>Bacillales</taxon>
        <taxon>Paenibacillaceae</taxon>
        <taxon>Paenibacillus</taxon>
    </lineage>
</organism>
<sequence>MEISEFQTKIEQLQYELNIENQRGGLKDAAKVERLEAQIAELTAELEKPEVDPVIARGEEEIALFGVPLGAYFATIADHVAVRSVVIPAFRQLINEKKDLEDGYHKLSETSEAESQRLNEVIEARDTEIATLKAALYESKLQAEDNASKRDNVYSELLEAKKTIDELNAKIAASTVTKEQIRTNLDGAAVVKKVKRVIYDVVYTGKWNEKFTAKYADTDESFEDYTLYKDTKYQEVQAEEAATFRTEFLAKQEQERNHEDMAQHSSVEDEPVTVPAFREEDTNSTEHRLAEGTSNVAGSSVTREEFEALKSTVKRLESEVFTVREVA</sequence>
<evidence type="ECO:0000313" key="3">
    <source>
        <dbReference type="Proteomes" id="UP000187158"/>
    </source>
</evidence>
<evidence type="ECO:0000256" key="1">
    <source>
        <dbReference type="SAM" id="Coils"/>
    </source>
</evidence>